<dbReference type="Proteomes" id="UP000322139">
    <property type="component" value="Unassembled WGS sequence"/>
</dbReference>
<dbReference type="Pfam" id="PF14166">
    <property type="entry name" value="YueH"/>
    <property type="match status" value="1"/>
</dbReference>
<evidence type="ECO:0008006" key="3">
    <source>
        <dbReference type="Google" id="ProtNLM"/>
    </source>
</evidence>
<sequence>MDETAHKGRMTNLITSYEKITISGNKYAEVFLNITEDKRFIISIPSISWSAEISQLDELKEQFAHLQSSLNFHMFEGNTEELAAAIIKEAEKHL</sequence>
<proteinExistence type="predicted"/>
<dbReference type="InterPro" id="IPR020260">
    <property type="entry name" value="Uncharacterised_YueH"/>
</dbReference>
<protein>
    <recommendedName>
        <fullName evidence="3">YueH family protein</fullName>
    </recommendedName>
</protein>
<evidence type="ECO:0000313" key="2">
    <source>
        <dbReference type="Proteomes" id="UP000322139"/>
    </source>
</evidence>
<evidence type="ECO:0000313" key="1">
    <source>
        <dbReference type="EMBL" id="TYS52332.1"/>
    </source>
</evidence>
<organism evidence="1 2">
    <name type="scientific">Bacillus infantis</name>
    <dbReference type="NCBI Taxonomy" id="324767"/>
    <lineage>
        <taxon>Bacteria</taxon>
        <taxon>Bacillati</taxon>
        <taxon>Bacillota</taxon>
        <taxon>Bacilli</taxon>
        <taxon>Bacillales</taxon>
        <taxon>Bacillaceae</taxon>
        <taxon>Bacillus</taxon>
    </lineage>
</organism>
<dbReference type="AlphaFoldDB" id="A0A5D4RS28"/>
<reference evidence="1 2" key="1">
    <citation type="submission" date="2019-08" db="EMBL/GenBank/DDBJ databases">
        <title>Bacillus genomes from the desert of Cuatro Cienegas, Coahuila.</title>
        <authorList>
            <person name="Olmedo-Alvarez G."/>
        </authorList>
    </citation>
    <scope>NUCLEOTIDE SEQUENCE [LARGE SCALE GENOMIC DNA]</scope>
    <source>
        <strain evidence="1 2">CH446_14T</strain>
    </source>
</reference>
<comment type="caution">
    <text evidence="1">The sequence shown here is derived from an EMBL/GenBank/DDBJ whole genome shotgun (WGS) entry which is preliminary data.</text>
</comment>
<accession>A0A5D4RS28</accession>
<gene>
    <name evidence="1" type="ORF">FZD51_01470</name>
</gene>
<name>A0A5D4RS28_9BACI</name>
<dbReference type="EMBL" id="VTER01000001">
    <property type="protein sequence ID" value="TYS52332.1"/>
    <property type="molecule type" value="Genomic_DNA"/>
</dbReference>